<dbReference type="Proteomes" id="UP000054047">
    <property type="component" value="Unassembled WGS sequence"/>
</dbReference>
<dbReference type="PROSITE" id="PS51462">
    <property type="entry name" value="NUDIX"/>
    <property type="match status" value="1"/>
</dbReference>
<dbReference type="GO" id="GO:0035529">
    <property type="term" value="F:NADH pyrophosphatase activity"/>
    <property type="evidence" value="ECO:0007669"/>
    <property type="project" value="TreeGrafter"/>
</dbReference>
<name>A0A0C2C8C9_9BILA</name>
<dbReference type="Pfam" id="PF00293">
    <property type="entry name" value="NUDIX"/>
    <property type="match status" value="1"/>
</dbReference>
<keyword evidence="2 4" id="KW-0378">Hydrolase</keyword>
<dbReference type="Gene3D" id="3.40.630.30">
    <property type="match status" value="1"/>
</dbReference>
<dbReference type="PANTHER" id="PTHR13994">
    <property type="entry name" value="NUDIX HYDROLASE RELATED"/>
    <property type="match status" value="1"/>
</dbReference>
<dbReference type="InterPro" id="IPR003293">
    <property type="entry name" value="Nudix_hydrolase6-like"/>
</dbReference>
<dbReference type="InterPro" id="IPR040618">
    <property type="entry name" value="Pre-Nudix"/>
</dbReference>
<dbReference type="EMBL" id="KN743235">
    <property type="protein sequence ID" value="KIH52603.1"/>
    <property type="molecule type" value="Genomic_DNA"/>
</dbReference>
<dbReference type="Gene3D" id="3.90.79.10">
    <property type="entry name" value="Nucleoside Triphosphate Pyrophosphohydrolase"/>
    <property type="match status" value="1"/>
</dbReference>
<reference evidence="4 5" key="1">
    <citation type="submission" date="2013-12" db="EMBL/GenBank/DDBJ databases">
        <title>Draft genome of the parsitic nematode Ancylostoma duodenale.</title>
        <authorList>
            <person name="Mitreva M."/>
        </authorList>
    </citation>
    <scope>NUCLEOTIDE SEQUENCE [LARGE SCALE GENOMIC DNA]</scope>
    <source>
        <strain evidence="4 5">Zhejiang</strain>
    </source>
</reference>
<dbReference type="PROSITE" id="PS00893">
    <property type="entry name" value="NUDIX_BOX"/>
    <property type="match status" value="1"/>
</dbReference>
<dbReference type="Pfam" id="PF18290">
    <property type="entry name" value="Nudix_hydro"/>
    <property type="match status" value="1"/>
</dbReference>
<evidence type="ECO:0000313" key="5">
    <source>
        <dbReference type="Proteomes" id="UP000054047"/>
    </source>
</evidence>
<protein>
    <submittedName>
        <fullName evidence="4">Hydrolase, NUDIX family</fullName>
    </submittedName>
</protein>
<dbReference type="OrthoDB" id="447842at2759"/>
<dbReference type="SUPFAM" id="SSF55811">
    <property type="entry name" value="Nudix"/>
    <property type="match status" value="1"/>
</dbReference>
<accession>A0A0C2C8C9</accession>
<evidence type="ECO:0000259" key="3">
    <source>
        <dbReference type="PROSITE" id="PS51462"/>
    </source>
</evidence>
<evidence type="ECO:0000313" key="4">
    <source>
        <dbReference type="EMBL" id="KIH52603.1"/>
    </source>
</evidence>
<feature type="domain" description="Nudix hydrolase" evidence="3">
    <location>
        <begin position="87"/>
        <end position="162"/>
    </location>
</feature>
<dbReference type="AlphaFoldDB" id="A0A0C2C8C9"/>
<organism evidence="4 5">
    <name type="scientific">Ancylostoma duodenale</name>
    <dbReference type="NCBI Taxonomy" id="51022"/>
    <lineage>
        <taxon>Eukaryota</taxon>
        <taxon>Metazoa</taxon>
        <taxon>Ecdysozoa</taxon>
        <taxon>Nematoda</taxon>
        <taxon>Chromadorea</taxon>
        <taxon>Rhabditida</taxon>
        <taxon>Rhabditina</taxon>
        <taxon>Rhabditomorpha</taxon>
        <taxon>Strongyloidea</taxon>
        <taxon>Ancylostomatidae</taxon>
        <taxon>Ancylostomatinae</taxon>
        <taxon>Ancylostoma</taxon>
    </lineage>
</organism>
<dbReference type="PRINTS" id="PR01356">
    <property type="entry name" value="GFGPROTEIN"/>
</dbReference>
<dbReference type="InterPro" id="IPR020084">
    <property type="entry name" value="NUDIX_hydrolase_CS"/>
</dbReference>
<dbReference type="InterPro" id="IPR000086">
    <property type="entry name" value="NUDIX_hydrolase_dom"/>
</dbReference>
<dbReference type="GO" id="GO:0051287">
    <property type="term" value="F:NAD binding"/>
    <property type="evidence" value="ECO:0007669"/>
    <property type="project" value="TreeGrafter"/>
</dbReference>
<dbReference type="GO" id="GO:0047631">
    <property type="term" value="F:ADP-ribose diphosphatase activity"/>
    <property type="evidence" value="ECO:0007669"/>
    <property type="project" value="TreeGrafter"/>
</dbReference>
<dbReference type="PANTHER" id="PTHR13994:SF13">
    <property type="entry name" value="FI03680P"/>
    <property type="match status" value="1"/>
</dbReference>
<dbReference type="InterPro" id="IPR015797">
    <property type="entry name" value="NUDIX_hydrolase-like_dom_sf"/>
</dbReference>
<evidence type="ECO:0000256" key="2">
    <source>
        <dbReference type="ARBA" id="ARBA00022801"/>
    </source>
</evidence>
<gene>
    <name evidence="4" type="ORF">ANCDUO_17294</name>
</gene>
<comment type="similarity">
    <text evidence="1">Belongs to the Nudix hydrolase family.</text>
</comment>
<sequence length="162" mass="18321">MDIYGGVTVKSTDLESSQKEKDAFREIMSKSLDHWRSRKVKGVWVKDSDIIPVLVENGFVFHHTQPDYLMMTKWLPESPSTLPRYAHTMIGVGGLVIDEEGRVLLMRERRGHYLGWKFPGGASDPAETIFDTAAREVLEETGVQAVGKTLLCFRYDFGVIEA</sequence>
<evidence type="ECO:0000256" key="1">
    <source>
        <dbReference type="ARBA" id="ARBA00005582"/>
    </source>
</evidence>
<keyword evidence="5" id="KW-1185">Reference proteome</keyword>
<proteinExistence type="inferred from homology"/>